<accession>A0AAV4FJI9</accession>
<keyword evidence="3" id="KW-0964">Secreted</keyword>
<dbReference type="AlphaFoldDB" id="A0AAV4FJI9"/>
<dbReference type="Pfam" id="PF14704">
    <property type="entry name" value="DERM"/>
    <property type="match status" value="1"/>
</dbReference>
<dbReference type="InterPro" id="IPR026645">
    <property type="entry name" value="Dermatopontin"/>
</dbReference>
<keyword evidence="4" id="KW-1015">Disulfide bond</keyword>
<comment type="subcellular location">
    <subcellularLocation>
        <location evidence="1">Secreted</location>
    </subcellularLocation>
</comment>
<evidence type="ECO:0000256" key="1">
    <source>
        <dbReference type="ARBA" id="ARBA00004613"/>
    </source>
</evidence>
<keyword evidence="6" id="KW-1185">Reference proteome</keyword>
<evidence type="ECO:0000313" key="5">
    <source>
        <dbReference type="EMBL" id="GFR73219.1"/>
    </source>
</evidence>
<sequence>MRDAFPSCIAVLHTFGLSLDLYAIKDMSLKLVAVLTLLVVCAVFAEDVEYDNEFAKNLNFECPQDQVITSVYSAFDGFAVDRRFKFGCSPTPGNAKPRKCVWTDGFVNKVESAMAFMCPANHLIAGVASVYDNVSSDRRMKIKCCRRPGFRTNSCYFTDYLNNWTDPLDYTIAGNKVLTGWLSVHDNGQQDRRNRMVECQYGPNMHKRSS</sequence>
<comment type="caution">
    <text evidence="5">The sequence shown here is derived from an EMBL/GenBank/DDBJ whole genome shotgun (WGS) entry which is preliminary data.</text>
</comment>
<evidence type="ECO:0000256" key="4">
    <source>
        <dbReference type="ARBA" id="ARBA00023157"/>
    </source>
</evidence>
<organism evidence="5 6">
    <name type="scientific">Elysia marginata</name>
    <dbReference type="NCBI Taxonomy" id="1093978"/>
    <lineage>
        <taxon>Eukaryota</taxon>
        <taxon>Metazoa</taxon>
        <taxon>Spiralia</taxon>
        <taxon>Lophotrochozoa</taxon>
        <taxon>Mollusca</taxon>
        <taxon>Gastropoda</taxon>
        <taxon>Heterobranchia</taxon>
        <taxon>Euthyneura</taxon>
        <taxon>Panpulmonata</taxon>
        <taxon>Sacoglossa</taxon>
        <taxon>Placobranchoidea</taxon>
        <taxon>Plakobranchidae</taxon>
        <taxon>Elysia</taxon>
    </lineage>
</organism>
<dbReference type="GO" id="GO:0030199">
    <property type="term" value="P:collagen fibril organization"/>
    <property type="evidence" value="ECO:0007669"/>
    <property type="project" value="TreeGrafter"/>
</dbReference>
<protein>
    <submittedName>
        <fullName evidence="5">Hemagglutinin/amebocyte aggregation factor</fullName>
    </submittedName>
</protein>
<dbReference type="PANTHER" id="PTHR15040:SF1">
    <property type="entry name" value="DERMATOPONTIN-LIKE ISOFORM X1"/>
    <property type="match status" value="1"/>
</dbReference>
<evidence type="ECO:0000256" key="3">
    <source>
        <dbReference type="ARBA" id="ARBA00022525"/>
    </source>
</evidence>
<comment type="similarity">
    <text evidence="2">Belongs to the dermatopontin family.</text>
</comment>
<evidence type="ECO:0000256" key="2">
    <source>
        <dbReference type="ARBA" id="ARBA00008712"/>
    </source>
</evidence>
<reference evidence="5 6" key="1">
    <citation type="journal article" date="2021" name="Elife">
        <title>Chloroplast acquisition without the gene transfer in kleptoplastic sea slugs, Plakobranchus ocellatus.</title>
        <authorList>
            <person name="Maeda T."/>
            <person name="Takahashi S."/>
            <person name="Yoshida T."/>
            <person name="Shimamura S."/>
            <person name="Takaki Y."/>
            <person name="Nagai Y."/>
            <person name="Toyoda A."/>
            <person name="Suzuki Y."/>
            <person name="Arimoto A."/>
            <person name="Ishii H."/>
            <person name="Satoh N."/>
            <person name="Nishiyama T."/>
            <person name="Hasebe M."/>
            <person name="Maruyama T."/>
            <person name="Minagawa J."/>
            <person name="Obokata J."/>
            <person name="Shigenobu S."/>
        </authorList>
    </citation>
    <scope>NUCLEOTIDE SEQUENCE [LARGE SCALE GENOMIC DNA]</scope>
</reference>
<dbReference type="Proteomes" id="UP000762676">
    <property type="component" value="Unassembled WGS sequence"/>
</dbReference>
<dbReference type="PANTHER" id="PTHR15040">
    <property type="entry name" value="DERMATOPONTIN-RELATED"/>
    <property type="match status" value="1"/>
</dbReference>
<gene>
    <name evidence="5" type="ORF">ElyMa_003862600</name>
</gene>
<dbReference type="GO" id="GO:0005615">
    <property type="term" value="C:extracellular space"/>
    <property type="evidence" value="ECO:0007669"/>
    <property type="project" value="TreeGrafter"/>
</dbReference>
<dbReference type="EMBL" id="BMAT01007869">
    <property type="protein sequence ID" value="GFR73219.1"/>
    <property type="molecule type" value="Genomic_DNA"/>
</dbReference>
<name>A0AAV4FJI9_9GAST</name>
<proteinExistence type="inferred from homology"/>
<dbReference type="GO" id="GO:0031012">
    <property type="term" value="C:extracellular matrix"/>
    <property type="evidence" value="ECO:0007669"/>
    <property type="project" value="TreeGrafter"/>
</dbReference>
<evidence type="ECO:0000313" key="6">
    <source>
        <dbReference type="Proteomes" id="UP000762676"/>
    </source>
</evidence>